<reference evidence="2" key="1">
    <citation type="submission" date="2021-06" db="EMBL/GenBank/DDBJ databases">
        <authorList>
            <person name="Hodson N. C."/>
            <person name="Mongue J. A."/>
            <person name="Jaron S. K."/>
        </authorList>
    </citation>
    <scope>NUCLEOTIDE SEQUENCE</scope>
</reference>
<organism evidence="2 3">
    <name type="scientific">Allacma fusca</name>
    <dbReference type="NCBI Taxonomy" id="39272"/>
    <lineage>
        <taxon>Eukaryota</taxon>
        <taxon>Metazoa</taxon>
        <taxon>Ecdysozoa</taxon>
        <taxon>Arthropoda</taxon>
        <taxon>Hexapoda</taxon>
        <taxon>Collembola</taxon>
        <taxon>Symphypleona</taxon>
        <taxon>Sminthuridae</taxon>
        <taxon>Allacma</taxon>
    </lineage>
</organism>
<feature type="non-terminal residue" evidence="2">
    <location>
        <position position="1"/>
    </location>
</feature>
<sequence length="23" mass="2502">MVSEIAAGQADSREFKETKAYGL</sequence>
<keyword evidence="3" id="KW-1185">Reference proteome</keyword>
<gene>
    <name evidence="2" type="ORF">AFUS01_LOCUS9960</name>
</gene>
<dbReference type="Proteomes" id="UP000708208">
    <property type="component" value="Unassembled WGS sequence"/>
</dbReference>
<evidence type="ECO:0000313" key="3">
    <source>
        <dbReference type="Proteomes" id="UP000708208"/>
    </source>
</evidence>
<feature type="compositionally biased region" description="Basic and acidic residues" evidence="1">
    <location>
        <begin position="11"/>
        <end position="23"/>
    </location>
</feature>
<dbReference type="EMBL" id="CAJVCH010072796">
    <property type="protein sequence ID" value="CAG7720694.1"/>
    <property type="molecule type" value="Genomic_DNA"/>
</dbReference>
<evidence type="ECO:0000256" key="1">
    <source>
        <dbReference type="SAM" id="MobiDB-lite"/>
    </source>
</evidence>
<evidence type="ECO:0000313" key="2">
    <source>
        <dbReference type="EMBL" id="CAG7720694.1"/>
    </source>
</evidence>
<accession>A0A8J2P1R6</accession>
<comment type="caution">
    <text evidence="2">The sequence shown here is derived from an EMBL/GenBank/DDBJ whole genome shotgun (WGS) entry which is preliminary data.</text>
</comment>
<name>A0A8J2P1R6_9HEXA</name>
<proteinExistence type="predicted"/>
<feature type="region of interest" description="Disordered" evidence="1">
    <location>
        <begin position="1"/>
        <end position="23"/>
    </location>
</feature>
<dbReference type="AlphaFoldDB" id="A0A8J2P1R6"/>
<protein>
    <submittedName>
        <fullName evidence="2">Uncharacterized protein</fullName>
    </submittedName>
</protein>